<keyword evidence="2" id="KW-1185">Reference proteome</keyword>
<sequence length="211" mass="23246">MSVEPDELSGTEQAVLLVLMAQSAPVRNPDLATLGPELKKRDRDRLAEKGLVDINTQRRPMELELTDLGWATCAKLIGSDTPQRPSGQGKALYTVLHALRRYLDRADLAPGDIFFAPDDAPDDEPDHTEALVRDAYLRLAAHAGGWVDLVRLREALPGVSRPELDIALSNMYRLPGVSLIPEENQKTLTEQDRAAAVRIGDQDKHLIAIES</sequence>
<evidence type="ECO:0008006" key="3">
    <source>
        <dbReference type="Google" id="ProtNLM"/>
    </source>
</evidence>
<reference evidence="1 2" key="1">
    <citation type="journal article" date="2022" name="BMC Genomics">
        <title>Comparative genome analysis of mycobacteria focusing on tRNA and non-coding RNA.</title>
        <authorList>
            <person name="Behra P.R.K."/>
            <person name="Pettersson B.M.F."/>
            <person name="Ramesh M."/>
            <person name="Das S."/>
            <person name="Dasgupta S."/>
            <person name="Kirsebom L.A."/>
        </authorList>
    </citation>
    <scope>NUCLEOTIDE SEQUENCE [LARGE SCALE GENOMIC DNA]</scope>
    <source>
        <strain evidence="1 2">DSM 44078</strain>
    </source>
</reference>
<evidence type="ECO:0000313" key="2">
    <source>
        <dbReference type="Proteomes" id="UP001526201"/>
    </source>
</evidence>
<dbReference type="RefSeq" id="WP_264067139.1">
    <property type="nucleotide sequence ID" value="NZ_JACKTY010000021.1"/>
</dbReference>
<comment type="caution">
    <text evidence="1">The sequence shown here is derived from an EMBL/GenBank/DDBJ whole genome shotgun (WGS) entry which is preliminary data.</text>
</comment>
<dbReference type="EMBL" id="JACKTY010000021">
    <property type="protein sequence ID" value="MCV7226284.1"/>
    <property type="molecule type" value="Genomic_DNA"/>
</dbReference>
<dbReference type="Proteomes" id="UP001526201">
    <property type="component" value="Unassembled WGS sequence"/>
</dbReference>
<protein>
    <recommendedName>
        <fullName evidence="3">MarR family transcriptional regulator</fullName>
    </recommendedName>
</protein>
<organism evidence="1 2">
    <name type="scientific">Mycolicibacterium komossense</name>
    <dbReference type="NCBI Taxonomy" id="1779"/>
    <lineage>
        <taxon>Bacteria</taxon>
        <taxon>Bacillati</taxon>
        <taxon>Actinomycetota</taxon>
        <taxon>Actinomycetes</taxon>
        <taxon>Mycobacteriales</taxon>
        <taxon>Mycobacteriaceae</taxon>
        <taxon>Mycolicibacterium</taxon>
    </lineage>
</organism>
<accession>A0ABT3C9Y2</accession>
<name>A0ABT3C9Y2_9MYCO</name>
<evidence type="ECO:0000313" key="1">
    <source>
        <dbReference type="EMBL" id="MCV7226284.1"/>
    </source>
</evidence>
<proteinExistence type="predicted"/>
<gene>
    <name evidence="1" type="ORF">H7J73_09615</name>
</gene>